<dbReference type="InterPro" id="IPR004038">
    <property type="entry name" value="Ribosomal_eL8/eL30/eS12/Gad45"/>
</dbReference>
<evidence type="ECO:0000313" key="2">
    <source>
        <dbReference type="EMBL" id="EDM86031.1"/>
    </source>
</evidence>
<name>A5ZWK8_9FIRM</name>
<reference evidence="2 3" key="1">
    <citation type="submission" date="2007-03" db="EMBL/GenBank/DDBJ databases">
        <authorList>
            <person name="Fulton L."/>
            <person name="Clifton S."/>
            <person name="Fulton B."/>
            <person name="Xu J."/>
            <person name="Minx P."/>
            <person name="Pepin K.H."/>
            <person name="Johnson M."/>
            <person name="Thiruvilangam P."/>
            <person name="Bhonagiri V."/>
            <person name="Nash W.E."/>
            <person name="Mardis E.R."/>
            <person name="Wilson R.K."/>
        </authorList>
    </citation>
    <scope>NUCLEOTIDE SEQUENCE [LARGE SCALE GENOMIC DNA]</scope>
    <source>
        <strain evidence="2 3">ATCC 29174</strain>
    </source>
</reference>
<proteinExistence type="predicted"/>
<dbReference type="HOGENOM" id="CLU_3115133_0_0_9"/>
<protein>
    <recommendedName>
        <fullName evidence="1">Ribosomal protein eL8/eL30/eS12/Gadd45 domain-containing protein</fullName>
    </recommendedName>
</protein>
<dbReference type="Proteomes" id="UP000006002">
    <property type="component" value="Unassembled WGS sequence"/>
</dbReference>
<dbReference type="EMBL" id="AAVO02000020">
    <property type="protein sequence ID" value="EDM86031.1"/>
    <property type="molecule type" value="Genomic_DNA"/>
</dbReference>
<accession>A5ZWK8</accession>
<comment type="caution">
    <text evidence="2">The sequence shown here is derived from an EMBL/GenBank/DDBJ whole genome shotgun (WGS) entry which is preliminary data.</text>
</comment>
<gene>
    <name evidence="2" type="ORF">RUMOBE_03401</name>
</gene>
<dbReference type="Gene3D" id="3.30.1330.30">
    <property type="match status" value="1"/>
</dbReference>
<dbReference type="Pfam" id="PF01248">
    <property type="entry name" value="Ribosomal_L7Ae"/>
    <property type="match status" value="1"/>
</dbReference>
<reference evidence="2 3" key="2">
    <citation type="submission" date="2007-04" db="EMBL/GenBank/DDBJ databases">
        <title>Draft genome sequence of Ruminococcus obeum (ATCC 29174).</title>
        <authorList>
            <person name="Sudarsanam P."/>
            <person name="Ley R."/>
            <person name="Guruge J."/>
            <person name="Turnbaugh P.J."/>
            <person name="Mahowald M."/>
            <person name="Liep D."/>
            <person name="Gordon J."/>
        </authorList>
    </citation>
    <scope>NUCLEOTIDE SEQUENCE [LARGE SCALE GENOMIC DNA]</scope>
    <source>
        <strain evidence="2 3">ATCC 29174</strain>
    </source>
</reference>
<dbReference type="eggNOG" id="COG1358">
    <property type="taxonomic scope" value="Bacteria"/>
</dbReference>
<dbReference type="InterPro" id="IPR029064">
    <property type="entry name" value="Ribosomal_eL30-like_sf"/>
</dbReference>
<organism evidence="2 3">
    <name type="scientific">Blautia obeum ATCC 29174</name>
    <dbReference type="NCBI Taxonomy" id="411459"/>
    <lineage>
        <taxon>Bacteria</taxon>
        <taxon>Bacillati</taxon>
        <taxon>Bacillota</taxon>
        <taxon>Clostridia</taxon>
        <taxon>Lachnospirales</taxon>
        <taxon>Lachnospiraceae</taxon>
        <taxon>Blautia</taxon>
    </lineage>
</organism>
<dbReference type="AlphaFoldDB" id="A5ZWK8"/>
<evidence type="ECO:0000259" key="1">
    <source>
        <dbReference type="Pfam" id="PF01248"/>
    </source>
</evidence>
<feature type="domain" description="Ribosomal protein eL8/eL30/eS12/Gadd45" evidence="1">
    <location>
        <begin position="2"/>
        <end position="39"/>
    </location>
</feature>
<sequence length="50" mass="5885">MCEFYEVPVYFLADKEELGKFCGKEFRASLAVQDENFAKAMLKELEKMEQ</sequence>
<dbReference type="SUPFAM" id="SSF55315">
    <property type="entry name" value="L30e-like"/>
    <property type="match status" value="1"/>
</dbReference>
<evidence type="ECO:0000313" key="3">
    <source>
        <dbReference type="Proteomes" id="UP000006002"/>
    </source>
</evidence>